<comment type="caution">
    <text evidence="1">The sequence shown here is derived from an EMBL/GenBank/DDBJ whole genome shotgun (WGS) entry which is preliminary data.</text>
</comment>
<accession>A0A4Y2MEY3</accession>
<evidence type="ECO:0000313" key="2">
    <source>
        <dbReference type="Proteomes" id="UP000499080"/>
    </source>
</evidence>
<proteinExistence type="predicted"/>
<keyword evidence="2" id="KW-1185">Reference proteome</keyword>
<evidence type="ECO:0000313" key="1">
    <source>
        <dbReference type="EMBL" id="GBN24970.1"/>
    </source>
</evidence>
<name>A0A4Y2MEY3_ARAVE</name>
<protein>
    <submittedName>
        <fullName evidence="1">Uncharacterized protein</fullName>
    </submittedName>
</protein>
<sequence>MFSDLISWFHLIYKIHVLKVTQTKIKHRVPDSNFAAKLQQSRSTNLQDCNKFDTARVQDWNKLGIYSGIPSWNGRSHFFHTLTTGKVTSPNPTGDTRIDTLVATRQTCHKLAASNALQTRAKTEYEDT</sequence>
<gene>
    <name evidence="1" type="ORF">AVEN_245948_1</name>
</gene>
<reference evidence="1 2" key="1">
    <citation type="journal article" date="2019" name="Sci. Rep.">
        <title>Orb-weaving spider Araneus ventricosus genome elucidates the spidroin gene catalogue.</title>
        <authorList>
            <person name="Kono N."/>
            <person name="Nakamura H."/>
            <person name="Ohtoshi R."/>
            <person name="Moran D.A.P."/>
            <person name="Shinohara A."/>
            <person name="Yoshida Y."/>
            <person name="Fujiwara M."/>
            <person name="Mori M."/>
            <person name="Tomita M."/>
            <person name="Arakawa K."/>
        </authorList>
    </citation>
    <scope>NUCLEOTIDE SEQUENCE [LARGE SCALE GENOMIC DNA]</scope>
</reference>
<organism evidence="1 2">
    <name type="scientific">Araneus ventricosus</name>
    <name type="common">Orbweaver spider</name>
    <name type="synonym">Epeira ventricosa</name>
    <dbReference type="NCBI Taxonomy" id="182803"/>
    <lineage>
        <taxon>Eukaryota</taxon>
        <taxon>Metazoa</taxon>
        <taxon>Ecdysozoa</taxon>
        <taxon>Arthropoda</taxon>
        <taxon>Chelicerata</taxon>
        <taxon>Arachnida</taxon>
        <taxon>Araneae</taxon>
        <taxon>Araneomorphae</taxon>
        <taxon>Entelegynae</taxon>
        <taxon>Araneoidea</taxon>
        <taxon>Araneidae</taxon>
        <taxon>Araneus</taxon>
    </lineage>
</organism>
<dbReference type="AlphaFoldDB" id="A0A4Y2MEY3"/>
<dbReference type="Proteomes" id="UP000499080">
    <property type="component" value="Unassembled WGS sequence"/>
</dbReference>
<dbReference type="EMBL" id="BGPR01007187">
    <property type="protein sequence ID" value="GBN24970.1"/>
    <property type="molecule type" value="Genomic_DNA"/>
</dbReference>